<reference evidence="2" key="1">
    <citation type="journal article" date="2022" name="Pharmaceutics">
        <title>Isolation and Molecular Characterization of a Novel Lytic Bacteriophage That Inactivates MDR Klebsiella pneumoniae Strains.</title>
        <authorList>
            <person name="Balcao V.M."/>
            <person name="Moreli F.C."/>
            <person name="Silva E.C."/>
            <person name="Belline B.G."/>
            <person name="Martins L.F."/>
            <person name="Rossi F.P.N."/>
            <person name="Pereira C."/>
            <person name="Vila M.M.D.C."/>
            <person name="da Silva A.M."/>
        </authorList>
    </citation>
    <scope>NUCLEOTIDE SEQUENCE</scope>
</reference>
<organism evidence="2 3">
    <name type="scientific">Klebsiella phage vB_KpnS_Uniso31</name>
    <dbReference type="NCBI Taxonomy" id="2951200"/>
    <lineage>
        <taxon>Viruses</taxon>
        <taxon>Duplodnaviria</taxon>
        <taxon>Heunggongvirae</taxon>
        <taxon>Uroviricota</taxon>
        <taxon>Caudoviricetes</taxon>
        <taxon>Demerecviridae</taxon>
        <taxon>Sugarlandvirus</taxon>
        <taxon>Sugarlandvirus Uniso31</taxon>
    </lineage>
</organism>
<name>A0A9E7NGQ3_9CAUD</name>
<sequence>MPLKRSITNSKRFKFRSHIKRPLLEGRRKTKKPAHYKQAYH</sequence>
<feature type="region of interest" description="Disordered" evidence="1">
    <location>
        <begin position="1"/>
        <end position="41"/>
    </location>
</feature>
<feature type="compositionally biased region" description="Polar residues" evidence="1">
    <location>
        <begin position="1"/>
        <end position="10"/>
    </location>
</feature>
<evidence type="ECO:0000313" key="3">
    <source>
        <dbReference type="Proteomes" id="UP001058039"/>
    </source>
</evidence>
<keyword evidence="3" id="KW-1185">Reference proteome</keyword>
<dbReference type="EMBL" id="ON637170">
    <property type="protein sequence ID" value="UTN90390.1"/>
    <property type="molecule type" value="Genomic_DNA"/>
</dbReference>
<evidence type="ECO:0000313" key="2">
    <source>
        <dbReference type="EMBL" id="UTN90390.1"/>
    </source>
</evidence>
<protein>
    <submittedName>
        <fullName evidence="2">Tail protein</fullName>
    </submittedName>
</protein>
<dbReference type="Proteomes" id="UP001058039">
    <property type="component" value="Segment"/>
</dbReference>
<feature type="compositionally biased region" description="Basic residues" evidence="1">
    <location>
        <begin position="28"/>
        <end position="41"/>
    </location>
</feature>
<proteinExistence type="predicted"/>
<evidence type="ECO:0000256" key="1">
    <source>
        <dbReference type="SAM" id="MobiDB-lite"/>
    </source>
</evidence>
<feature type="compositionally biased region" description="Basic residues" evidence="1">
    <location>
        <begin position="11"/>
        <end position="21"/>
    </location>
</feature>
<accession>A0A9E7NGQ3</accession>